<feature type="transmembrane region" description="Helical" evidence="6">
    <location>
        <begin position="74"/>
        <end position="93"/>
    </location>
</feature>
<dbReference type="Pfam" id="PF03772">
    <property type="entry name" value="Competence"/>
    <property type="match status" value="1"/>
</dbReference>
<dbReference type="GO" id="GO:0005886">
    <property type="term" value="C:plasma membrane"/>
    <property type="evidence" value="ECO:0007669"/>
    <property type="project" value="UniProtKB-SubCell"/>
</dbReference>
<keyword evidence="4 6" id="KW-1133">Transmembrane helix</keyword>
<keyword evidence="10" id="KW-1185">Reference proteome</keyword>
<accession>A0A7V8U986</accession>
<dbReference type="InterPro" id="IPR052159">
    <property type="entry name" value="Competence_DNA_uptake"/>
</dbReference>
<feature type="transmembrane region" description="Helical" evidence="6">
    <location>
        <begin position="20"/>
        <end position="37"/>
    </location>
</feature>
<sequence>MAPPSVAAMGQWLLSERDQLPVWIVVAFGAGIAAWFALPGGEWPVALIALSLAGALALLAWCRSFGAMELAARCLFVGLLMLAAGCATMAWRAERVAADPLPAPWFGVLTGRIEARETLPARDMVRLIVQPGPSLGLPERVRVNLDLELDSPALQPGAIITGRARLMPPAQAALPGGYSFAQRAWFDRLGATGSMLDKPQLLKPGETAGALDSLRARLSAHIQASVPGGAGGIAATLATGDRGAISEEDAEAMRSSGLAHLLSISGLHVTALIGAVWLLTLRLLALFPPLARAWRLPLVAAGAGALAGIGYTLLTGAEVPTIRSCAAALLVLLALALGRDPVSPRLIAAGAFAVLLVWPESLMGPSFQLSFAAVTAIVALHDHPAMRNWAAADLGWAGRVARFLAMTFLTGLLIEFTLMPIALHHFGKAGLYGALANMIAIPLTTFIIMPVEALALLLDLVGLGAPFWWLCGIAIQALIDVAHGVADTPGAVALFPRSGAPVFALFVIGGLWLFLWRTRGRWLGLIPVALATLLAALQPAPDLLVTGDGQHLALSAPDGALVVLRRNAGDYALQSLSESAAFQGQPIAIEDWPGARCNADFCSLILRDQRVLIGRSRERIPERDLAAACRRADIVIAARWLPKSCRPRWFKADRALLDRTGGLAIYLGDRSVRTVAESHAGHPWWDRAMALRQAAREKARAERLSTRPR</sequence>
<feature type="transmembrane region" description="Helical" evidence="6">
    <location>
        <begin position="258"/>
        <end position="281"/>
    </location>
</feature>
<comment type="caution">
    <text evidence="9">The sequence shown here is derived from an EMBL/GenBank/DDBJ whole genome shotgun (WGS) entry which is preliminary data.</text>
</comment>
<dbReference type="EMBL" id="VDES01000003">
    <property type="protein sequence ID" value="MBA1375471.1"/>
    <property type="molecule type" value="Genomic_DNA"/>
</dbReference>
<keyword evidence="5 6" id="KW-0472">Membrane</keyword>
<dbReference type="RefSeq" id="WP_181268023.1">
    <property type="nucleotide sequence ID" value="NZ_BAAAGB010000001.1"/>
</dbReference>
<feature type="transmembrane region" description="Helical" evidence="6">
    <location>
        <begin position="456"/>
        <end position="479"/>
    </location>
</feature>
<dbReference type="PANTHER" id="PTHR30619">
    <property type="entry name" value="DNA INTERNALIZATION/COMPETENCE PROTEIN COMEC/REC2"/>
    <property type="match status" value="1"/>
</dbReference>
<organism evidence="9 10">
    <name type="scientific">Sphingomonas ursincola</name>
    <dbReference type="NCBI Taxonomy" id="56361"/>
    <lineage>
        <taxon>Bacteria</taxon>
        <taxon>Pseudomonadati</taxon>
        <taxon>Pseudomonadota</taxon>
        <taxon>Alphaproteobacteria</taxon>
        <taxon>Sphingomonadales</taxon>
        <taxon>Sphingomonadaceae</taxon>
        <taxon>Sphingomonas</taxon>
    </lineage>
</organism>
<evidence type="ECO:0000259" key="8">
    <source>
        <dbReference type="Pfam" id="PF13567"/>
    </source>
</evidence>
<protein>
    <submittedName>
        <fullName evidence="9">DUF4131 domain-containing protein</fullName>
    </submittedName>
</protein>
<evidence type="ECO:0000313" key="10">
    <source>
        <dbReference type="Proteomes" id="UP000589292"/>
    </source>
</evidence>
<feature type="transmembrane region" description="Helical" evidence="6">
    <location>
        <begin position="320"/>
        <end position="337"/>
    </location>
</feature>
<evidence type="ECO:0000256" key="5">
    <source>
        <dbReference type="ARBA" id="ARBA00023136"/>
    </source>
</evidence>
<feature type="domain" description="DUF4131" evidence="8">
    <location>
        <begin position="43"/>
        <end position="193"/>
    </location>
</feature>
<evidence type="ECO:0000256" key="1">
    <source>
        <dbReference type="ARBA" id="ARBA00004651"/>
    </source>
</evidence>
<evidence type="ECO:0000256" key="3">
    <source>
        <dbReference type="ARBA" id="ARBA00022692"/>
    </source>
</evidence>
<feature type="transmembrane region" description="Helical" evidence="6">
    <location>
        <begin position="499"/>
        <end position="515"/>
    </location>
</feature>
<proteinExistence type="predicted"/>
<dbReference type="InterPro" id="IPR004477">
    <property type="entry name" value="ComEC_N"/>
</dbReference>
<feature type="transmembrane region" description="Helical" evidence="6">
    <location>
        <begin position="293"/>
        <end position="314"/>
    </location>
</feature>
<evidence type="ECO:0000313" key="9">
    <source>
        <dbReference type="EMBL" id="MBA1375471.1"/>
    </source>
</evidence>
<evidence type="ECO:0000259" key="7">
    <source>
        <dbReference type="Pfam" id="PF03772"/>
    </source>
</evidence>
<name>A0A7V8U986_9SPHN</name>
<feature type="transmembrane region" description="Helical" evidence="6">
    <location>
        <begin position="43"/>
        <end position="62"/>
    </location>
</feature>
<gene>
    <name evidence="9" type="ORF">FG486_14070</name>
</gene>
<feature type="domain" description="ComEC/Rec2-related protein" evidence="7">
    <location>
        <begin position="237"/>
        <end position="519"/>
    </location>
</feature>
<dbReference type="PANTHER" id="PTHR30619:SF1">
    <property type="entry name" value="RECOMBINATION PROTEIN 2"/>
    <property type="match status" value="1"/>
</dbReference>
<dbReference type="Pfam" id="PF13567">
    <property type="entry name" value="DUF4131"/>
    <property type="match status" value="1"/>
</dbReference>
<reference evidence="9 10" key="1">
    <citation type="journal article" date="1994" name="Int. J. Syst. Bacteriol.">
        <title>Phylogenetic positions of novel aerobic, bacteriochlorophyll a-containing bacteria and description of Roseococcus thiosulfatophilus gen. nov., sp. nov., Erythromicrobium ramosum gen. nov., sp. nov., and Erythrobacter litoralis sp. nov.</title>
        <authorList>
            <person name="Yurkov V."/>
            <person name="Stackebrandt E."/>
            <person name="Holmes A."/>
            <person name="Fuerst J.A."/>
            <person name="Hugenholtz P."/>
            <person name="Golecki J."/>
            <person name="Gad'on N."/>
            <person name="Gorlenko V.M."/>
            <person name="Kompantseva E.I."/>
            <person name="Drews G."/>
        </authorList>
    </citation>
    <scope>NUCLEOTIDE SEQUENCE [LARGE SCALE GENOMIC DNA]</scope>
    <source>
        <strain evidence="9 10">KR-99</strain>
    </source>
</reference>
<comment type="subcellular location">
    <subcellularLocation>
        <location evidence="1">Cell membrane</location>
        <topology evidence="1">Multi-pass membrane protein</topology>
    </subcellularLocation>
</comment>
<feature type="transmembrane region" description="Helical" evidence="6">
    <location>
        <begin position="522"/>
        <end position="540"/>
    </location>
</feature>
<dbReference type="NCBIfam" id="TIGR00360">
    <property type="entry name" value="ComEC_N-term"/>
    <property type="match status" value="1"/>
</dbReference>
<keyword evidence="3 6" id="KW-0812">Transmembrane</keyword>
<dbReference type="Proteomes" id="UP000589292">
    <property type="component" value="Unassembled WGS sequence"/>
</dbReference>
<keyword evidence="2" id="KW-1003">Cell membrane</keyword>
<dbReference type="InterPro" id="IPR025405">
    <property type="entry name" value="DUF4131"/>
</dbReference>
<evidence type="ECO:0000256" key="4">
    <source>
        <dbReference type="ARBA" id="ARBA00022989"/>
    </source>
</evidence>
<feature type="transmembrane region" description="Helical" evidence="6">
    <location>
        <begin position="403"/>
        <end position="423"/>
    </location>
</feature>
<dbReference type="AlphaFoldDB" id="A0A7V8U986"/>
<evidence type="ECO:0000256" key="2">
    <source>
        <dbReference type="ARBA" id="ARBA00022475"/>
    </source>
</evidence>
<evidence type="ECO:0000256" key="6">
    <source>
        <dbReference type="SAM" id="Phobius"/>
    </source>
</evidence>
<feature type="transmembrane region" description="Helical" evidence="6">
    <location>
        <begin position="429"/>
        <end position="449"/>
    </location>
</feature>